<feature type="signal peptide" evidence="1">
    <location>
        <begin position="1"/>
        <end position="18"/>
    </location>
</feature>
<dbReference type="Proteomes" id="UP001595665">
    <property type="component" value="Unassembled WGS sequence"/>
</dbReference>
<evidence type="ECO:0000313" key="3">
    <source>
        <dbReference type="Proteomes" id="UP001595665"/>
    </source>
</evidence>
<evidence type="ECO:0000256" key="1">
    <source>
        <dbReference type="SAM" id="SignalP"/>
    </source>
</evidence>
<keyword evidence="3" id="KW-1185">Reference proteome</keyword>
<name>A0ABV7PFT0_9BURK</name>
<comment type="caution">
    <text evidence="2">The sequence shown here is derived from an EMBL/GenBank/DDBJ whole genome shotgun (WGS) entry which is preliminary data.</text>
</comment>
<reference evidence="3" key="1">
    <citation type="journal article" date="2019" name="Int. J. Syst. Evol. Microbiol.">
        <title>The Global Catalogue of Microorganisms (GCM) 10K type strain sequencing project: providing services to taxonomists for standard genome sequencing and annotation.</title>
        <authorList>
            <consortium name="The Broad Institute Genomics Platform"/>
            <consortium name="The Broad Institute Genome Sequencing Center for Infectious Disease"/>
            <person name="Wu L."/>
            <person name="Ma J."/>
        </authorList>
    </citation>
    <scope>NUCLEOTIDE SEQUENCE [LARGE SCALE GENOMIC DNA]</scope>
    <source>
        <strain evidence="3">CCM 7480</strain>
    </source>
</reference>
<keyword evidence="1" id="KW-0732">Signal</keyword>
<dbReference type="EMBL" id="JBHRVV010000001">
    <property type="protein sequence ID" value="MFC3456752.1"/>
    <property type="molecule type" value="Genomic_DNA"/>
</dbReference>
<sequence length="241" mass="27001">MPRLFLLLVLLCACGAAAAVDAPREPVQTVEVKGPRTRLVPYRDLFYPMAKAVQQALGGRAALAVQLRPTHQAVRVEDLQVWLEGEYEAMPVARRADGLFMVPVDERLAEDHSHFLINRRSEDLSVNLVLVPTLPREAWTIGAMRHLLADARGSVGKLLPWYQKPMVWAVTRKLGVSVCSRLRDVPVALLDGERVVATVHTSQELRNHAQETVFCHRFDGQEDYPESTRVVIPEDGEVLLM</sequence>
<evidence type="ECO:0000313" key="2">
    <source>
        <dbReference type="EMBL" id="MFC3456752.1"/>
    </source>
</evidence>
<gene>
    <name evidence="2" type="ORF">ACFOPH_00605</name>
</gene>
<dbReference type="RefSeq" id="WP_312549012.1">
    <property type="nucleotide sequence ID" value="NZ_JBHRVV010000001.1"/>
</dbReference>
<proteinExistence type="predicted"/>
<feature type="chain" id="PRO_5047538878" evidence="1">
    <location>
        <begin position="19"/>
        <end position="241"/>
    </location>
</feature>
<accession>A0ABV7PFT0</accession>
<protein>
    <submittedName>
        <fullName evidence="2">Uncharacterized protein</fullName>
    </submittedName>
</protein>
<organism evidence="2 3">
    <name type="scientific">Massilia haematophila</name>
    <dbReference type="NCBI Taxonomy" id="457923"/>
    <lineage>
        <taxon>Bacteria</taxon>
        <taxon>Pseudomonadati</taxon>
        <taxon>Pseudomonadota</taxon>
        <taxon>Betaproteobacteria</taxon>
        <taxon>Burkholderiales</taxon>
        <taxon>Oxalobacteraceae</taxon>
        <taxon>Telluria group</taxon>
        <taxon>Massilia</taxon>
    </lineage>
</organism>